<evidence type="ECO:0000313" key="5">
    <source>
        <dbReference type="EMBL" id="MDT0602009.1"/>
    </source>
</evidence>
<dbReference type="GO" id="GO:0004519">
    <property type="term" value="F:endonuclease activity"/>
    <property type="evidence" value="ECO:0007669"/>
    <property type="project" value="UniProtKB-KW"/>
</dbReference>
<feature type="domain" description="Type I restriction modification DNA specificity" evidence="4">
    <location>
        <begin position="266"/>
        <end position="431"/>
    </location>
</feature>
<keyword evidence="2" id="KW-0680">Restriction system</keyword>
<evidence type="ECO:0000256" key="3">
    <source>
        <dbReference type="ARBA" id="ARBA00023125"/>
    </source>
</evidence>
<dbReference type="InterPro" id="IPR044946">
    <property type="entry name" value="Restrct_endonuc_typeI_TRD_sf"/>
</dbReference>
<keyword evidence="5" id="KW-0255">Endonuclease</keyword>
<dbReference type="EMBL" id="JAVRIF010000001">
    <property type="protein sequence ID" value="MDT0602009.1"/>
    <property type="molecule type" value="Genomic_DNA"/>
</dbReference>
<dbReference type="PANTHER" id="PTHR30408:SF13">
    <property type="entry name" value="TYPE I RESTRICTION ENZYME HINDI SPECIFICITY SUBUNIT"/>
    <property type="match status" value="1"/>
</dbReference>
<feature type="domain" description="Type I restriction modification DNA specificity" evidence="4">
    <location>
        <begin position="3"/>
        <end position="181"/>
    </location>
</feature>
<dbReference type="Pfam" id="PF01420">
    <property type="entry name" value="Methylase_S"/>
    <property type="match status" value="2"/>
</dbReference>
<dbReference type="Gene3D" id="3.90.220.20">
    <property type="entry name" value="DNA methylase specificity domains"/>
    <property type="match status" value="2"/>
</dbReference>
<protein>
    <submittedName>
        <fullName evidence="5">Restriction endonuclease subunit S</fullName>
        <ecNumber evidence="5">3.1.21.-</ecNumber>
    </submittedName>
</protein>
<sequence length="468" mass="52048">MLVSLGEHCNFLGGFAFKSQDLKDPEGIPVIKIKNVNNKVVKMNDVQFFSEEKMNEKLNKFLLADGDVLIAMTGQGSVGRVGRFRNLNNKKVLLNQRVGKFVPKQSLDLGYLYYILSSEKYEKILFNAASGSGQPNLSPDIIKSIKIPYLPIDEQIKVSKVLGALDDKIALNQKSNQTLEQMAQALFKSWFVDFDPVFDNALASGMSVNDFPEALQKKAEQRQQVQQQIANGELDARPLPEDIQQLFPSEFEQSDEPSIGINGWIPKGWEISDLAEITTELRRGISPKYTEEGGIQVINQKCIRNHEINFSLCRRNNPELRKVAGRELLIGDVLVNSTGVGTLGRVAQVHSLPEPTIVDSHVTVVRPNVEKILAYTFGQLMLANERSIEALGEGSTGQTELSRKILSEQKVVLPPVNLATKIEDTFKSYADKQVNNRVQIASLEKTRDTLLPKLISGELTIPTAKDCA</sequence>
<comment type="similarity">
    <text evidence="1">Belongs to the type-I restriction system S methylase family.</text>
</comment>
<gene>
    <name evidence="5" type="ORF">RM573_00170</name>
</gene>
<keyword evidence="3" id="KW-0238">DNA-binding</keyword>
<comment type="caution">
    <text evidence="5">The sequence shown here is derived from an EMBL/GenBank/DDBJ whole genome shotgun (WGS) entry which is preliminary data.</text>
</comment>
<accession>A0ABU2ZWC6</accession>
<dbReference type="EC" id="3.1.21.-" evidence="5"/>
<evidence type="ECO:0000259" key="4">
    <source>
        <dbReference type="Pfam" id="PF01420"/>
    </source>
</evidence>
<evidence type="ECO:0000256" key="1">
    <source>
        <dbReference type="ARBA" id="ARBA00010923"/>
    </source>
</evidence>
<dbReference type="InterPro" id="IPR052021">
    <property type="entry name" value="Type-I_RS_S_subunit"/>
</dbReference>
<dbReference type="PANTHER" id="PTHR30408">
    <property type="entry name" value="TYPE-1 RESTRICTION ENZYME ECOKI SPECIFICITY PROTEIN"/>
    <property type="match status" value="1"/>
</dbReference>
<organism evidence="5 6">
    <name type="scientific">Thalassotalea castellviae</name>
    <dbReference type="NCBI Taxonomy" id="3075612"/>
    <lineage>
        <taxon>Bacteria</taxon>
        <taxon>Pseudomonadati</taxon>
        <taxon>Pseudomonadota</taxon>
        <taxon>Gammaproteobacteria</taxon>
        <taxon>Alteromonadales</taxon>
        <taxon>Colwelliaceae</taxon>
        <taxon>Thalassotalea</taxon>
    </lineage>
</organism>
<dbReference type="RefSeq" id="WP_311575395.1">
    <property type="nucleotide sequence ID" value="NZ_JAVRIF010000001.1"/>
</dbReference>
<evidence type="ECO:0000256" key="2">
    <source>
        <dbReference type="ARBA" id="ARBA00022747"/>
    </source>
</evidence>
<dbReference type="Proteomes" id="UP001266357">
    <property type="component" value="Unassembled WGS sequence"/>
</dbReference>
<dbReference type="InterPro" id="IPR000055">
    <property type="entry name" value="Restrct_endonuc_typeI_TRD"/>
</dbReference>
<keyword evidence="6" id="KW-1185">Reference proteome</keyword>
<reference evidence="5 6" key="1">
    <citation type="submission" date="2023-09" db="EMBL/GenBank/DDBJ databases">
        <authorList>
            <person name="Rey-Velasco X."/>
        </authorList>
    </citation>
    <scope>NUCLEOTIDE SEQUENCE [LARGE SCALE GENOMIC DNA]</scope>
    <source>
        <strain evidence="5 6">W431</strain>
    </source>
</reference>
<keyword evidence="5" id="KW-0378">Hydrolase</keyword>
<evidence type="ECO:0000313" key="6">
    <source>
        <dbReference type="Proteomes" id="UP001266357"/>
    </source>
</evidence>
<dbReference type="SUPFAM" id="SSF116734">
    <property type="entry name" value="DNA methylase specificity domain"/>
    <property type="match status" value="2"/>
</dbReference>
<keyword evidence="5" id="KW-0540">Nuclease</keyword>
<dbReference type="CDD" id="cd17278">
    <property type="entry name" value="RMtype1_S_LdeBORF1052P-TRD2-CR2"/>
    <property type="match status" value="1"/>
</dbReference>
<proteinExistence type="inferred from homology"/>
<name>A0ABU2ZWC6_9GAMM</name>
<dbReference type="GO" id="GO:0016787">
    <property type="term" value="F:hydrolase activity"/>
    <property type="evidence" value="ECO:0007669"/>
    <property type="project" value="UniProtKB-KW"/>
</dbReference>